<organism evidence="1 2">
    <name type="scientific">Ectobacillus antri</name>
    <dbReference type="NCBI Taxonomy" id="2486280"/>
    <lineage>
        <taxon>Bacteria</taxon>
        <taxon>Bacillati</taxon>
        <taxon>Bacillota</taxon>
        <taxon>Bacilli</taxon>
        <taxon>Bacillales</taxon>
        <taxon>Bacillaceae</taxon>
        <taxon>Ectobacillus</taxon>
    </lineage>
</organism>
<dbReference type="Proteomes" id="UP001218246">
    <property type="component" value="Unassembled WGS sequence"/>
</dbReference>
<accession>A0ABT6HB76</accession>
<dbReference type="EMBL" id="JARULN010000036">
    <property type="protein sequence ID" value="MDG5755601.1"/>
    <property type="molecule type" value="Genomic_DNA"/>
</dbReference>
<comment type="caution">
    <text evidence="1">The sequence shown here is derived from an EMBL/GenBank/DDBJ whole genome shotgun (WGS) entry which is preliminary data.</text>
</comment>
<keyword evidence="2" id="KW-1185">Reference proteome</keyword>
<evidence type="ECO:0000313" key="1">
    <source>
        <dbReference type="EMBL" id="MDG5755601.1"/>
    </source>
</evidence>
<gene>
    <name evidence="1" type="ORF">P6P90_17065</name>
</gene>
<protein>
    <submittedName>
        <fullName evidence="1">YrzI family protein</fullName>
    </submittedName>
</protein>
<evidence type="ECO:0000313" key="2">
    <source>
        <dbReference type="Proteomes" id="UP001218246"/>
    </source>
</evidence>
<sequence length="39" mass="4733">MVLNFILFTVTLKREQKTAHDAEVQHKMTEMKERQAYYC</sequence>
<reference evidence="1 2" key="1">
    <citation type="submission" date="2023-04" db="EMBL/GenBank/DDBJ databases">
        <title>Ectobacillus antri isolated from activated sludge.</title>
        <authorList>
            <person name="Yan P."/>
            <person name="Liu X."/>
        </authorList>
    </citation>
    <scope>NUCLEOTIDE SEQUENCE [LARGE SCALE GENOMIC DNA]</scope>
    <source>
        <strain evidence="1 2">C18H</strain>
    </source>
</reference>
<name>A0ABT6HB76_9BACI</name>
<proteinExistence type="predicted"/>